<evidence type="ECO:0000256" key="3">
    <source>
        <dbReference type="ARBA" id="ARBA00022475"/>
    </source>
</evidence>
<evidence type="ECO:0000256" key="8">
    <source>
        <dbReference type="ARBA" id="ARBA00023180"/>
    </source>
</evidence>
<evidence type="ECO:0000256" key="2">
    <source>
        <dbReference type="ARBA" id="ARBA00008685"/>
    </source>
</evidence>
<protein>
    <submittedName>
        <fullName evidence="10">Probable glutamate receptor isoform X1</fullName>
    </submittedName>
</protein>
<dbReference type="SUPFAM" id="SSF53850">
    <property type="entry name" value="Periplasmic binding protein-like II"/>
    <property type="match status" value="1"/>
</dbReference>
<reference evidence="10" key="1">
    <citation type="submission" date="2025-08" db="UniProtKB">
        <authorList>
            <consortium name="RefSeq"/>
        </authorList>
    </citation>
    <scope>IDENTIFICATION</scope>
</reference>
<dbReference type="OrthoDB" id="8185396at2759"/>
<keyword evidence="7 10" id="KW-0675">Receptor</keyword>
<keyword evidence="9" id="KW-1185">Reference proteome</keyword>
<keyword evidence="5" id="KW-1133">Transmembrane helix</keyword>
<dbReference type="Proteomes" id="UP000694920">
    <property type="component" value="Unplaced"/>
</dbReference>
<dbReference type="RefSeq" id="XP_015588306.1">
    <property type="nucleotide sequence ID" value="XM_015732820.2"/>
</dbReference>
<dbReference type="GO" id="GO:0005886">
    <property type="term" value="C:plasma membrane"/>
    <property type="evidence" value="ECO:0007669"/>
    <property type="project" value="UniProtKB-SubCell"/>
</dbReference>
<dbReference type="GO" id="GO:0015276">
    <property type="term" value="F:ligand-gated monoatomic ion channel activity"/>
    <property type="evidence" value="ECO:0007669"/>
    <property type="project" value="InterPro"/>
</dbReference>
<dbReference type="Gene3D" id="3.40.190.10">
    <property type="entry name" value="Periplasmic binding protein-like II"/>
    <property type="match status" value="1"/>
</dbReference>
<dbReference type="InterPro" id="IPR001320">
    <property type="entry name" value="Iontro_rcpt_C"/>
</dbReference>
<evidence type="ECO:0000313" key="10">
    <source>
        <dbReference type="RefSeq" id="XP_015588306.1"/>
    </source>
</evidence>
<proteinExistence type="inferred from homology"/>
<dbReference type="Gene3D" id="1.10.287.70">
    <property type="match status" value="1"/>
</dbReference>
<dbReference type="GeneID" id="107264500"/>
<dbReference type="PANTHER" id="PTHR42643">
    <property type="entry name" value="IONOTROPIC RECEPTOR 20A-RELATED"/>
    <property type="match status" value="1"/>
</dbReference>
<keyword evidence="3" id="KW-1003">Cell membrane</keyword>
<dbReference type="InterPro" id="IPR052192">
    <property type="entry name" value="Insect_Ionotropic_Sensory_Rcpt"/>
</dbReference>
<dbReference type="PANTHER" id="PTHR42643:SF24">
    <property type="entry name" value="IONOTROPIC RECEPTOR 60A"/>
    <property type="match status" value="1"/>
</dbReference>
<evidence type="ECO:0000256" key="4">
    <source>
        <dbReference type="ARBA" id="ARBA00022692"/>
    </source>
</evidence>
<evidence type="ECO:0000256" key="6">
    <source>
        <dbReference type="ARBA" id="ARBA00023136"/>
    </source>
</evidence>
<accession>A0A3L9LTU4</accession>
<gene>
    <name evidence="10" type="primary">LOC107264500</name>
</gene>
<dbReference type="AlphaFoldDB" id="A0A3L9LTU4"/>
<evidence type="ECO:0000256" key="1">
    <source>
        <dbReference type="ARBA" id="ARBA00004651"/>
    </source>
</evidence>
<keyword evidence="4" id="KW-0812">Transmembrane</keyword>
<comment type="subcellular location">
    <subcellularLocation>
        <location evidence="1">Cell membrane</location>
        <topology evidence="1">Multi-pass membrane protein</topology>
    </subcellularLocation>
</comment>
<dbReference type="GO" id="GO:0050906">
    <property type="term" value="P:detection of stimulus involved in sensory perception"/>
    <property type="evidence" value="ECO:0007669"/>
    <property type="project" value="UniProtKB-ARBA"/>
</dbReference>
<keyword evidence="6" id="KW-0472">Membrane</keyword>
<evidence type="ECO:0000313" key="9">
    <source>
        <dbReference type="Proteomes" id="UP000694920"/>
    </source>
</evidence>
<evidence type="ECO:0000256" key="5">
    <source>
        <dbReference type="ARBA" id="ARBA00022989"/>
    </source>
</evidence>
<evidence type="ECO:0000256" key="7">
    <source>
        <dbReference type="ARBA" id="ARBA00023170"/>
    </source>
</evidence>
<name>A0A3L9LTU4_CEPCN</name>
<keyword evidence="8" id="KW-0325">Glycoprotein</keyword>
<dbReference type="KEGG" id="ccin:107264500"/>
<comment type="similarity">
    <text evidence="2">Belongs to the glutamate-gated ion channel (TC 1.A.10.1) family.</text>
</comment>
<dbReference type="Pfam" id="PF00060">
    <property type="entry name" value="Lig_chan"/>
    <property type="match status" value="1"/>
</dbReference>
<sequence>MIHCGIVTVHETEKSILLLENRRTVDHMKCEMMIFFIMFLCCVVKGELCIRLLNNDAEFDAILNIPGRLWRWNSVDTKFEMIEALKYNRSAICSIKEVRDIQRQTITVIADMMPPYIMLDEHSDAVTGYIGEVWTILQKKLKFKTFFERANPASGRSLVNGKADEILAATAIHTSAASYFAYSTPVATSSYSLFILSDGSGVSTWWYIKIFSIRLWLTIIMFMIVIWGVVVLNYVLRRSVYSRTCDRHADSVMPPINFITILGGVTGQGFPRMPTSWSLRLLVLSILIMGMLIAVEFNSTLTSFLTIKGTSLPISNLEDVVKKKTHSLCLRNDSTAYIHFTDTWTLEGNIKKEWSDLINKNCPDMRNHKVLHSHLCQQGVVYLEAPIIFQTVYNQVKEKCDIVQIPGNYWSLKLAILHARASPHKCLIDFYLLKLREAGILMYLESKWISNKGIISSAATQPQGSFHPVQHEHVYLTCFCLLIIMTISTIICIVENIWYRYQVRRRKQHLRYITRKNRFLSIAGQRTVLFTNFE</sequence>
<organism evidence="9 10">
    <name type="scientific">Cephus cinctus</name>
    <name type="common">Wheat stem sawfly</name>
    <dbReference type="NCBI Taxonomy" id="211228"/>
    <lineage>
        <taxon>Eukaryota</taxon>
        <taxon>Metazoa</taxon>
        <taxon>Ecdysozoa</taxon>
        <taxon>Arthropoda</taxon>
        <taxon>Hexapoda</taxon>
        <taxon>Insecta</taxon>
        <taxon>Pterygota</taxon>
        <taxon>Neoptera</taxon>
        <taxon>Endopterygota</taxon>
        <taxon>Hymenoptera</taxon>
        <taxon>Cephoidea</taxon>
        <taxon>Cephidae</taxon>
        <taxon>Cephus</taxon>
    </lineage>
</organism>